<keyword evidence="1" id="KW-0812">Transmembrane</keyword>
<keyword evidence="1" id="KW-0472">Membrane</keyword>
<evidence type="ECO:0000313" key="2">
    <source>
        <dbReference type="EMBL" id="KIA77974.1"/>
    </source>
</evidence>
<comment type="caution">
    <text evidence="2">The sequence shown here is derived from an EMBL/GenBank/DDBJ whole genome shotgun (WGS) entry which is preliminary data.</text>
</comment>
<evidence type="ECO:0000313" key="3">
    <source>
        <dbReference type="Proteomes" id="UP000031307"/>
    </source>
</evidence>
<gene>
    <name evidence="2" type="ORF">DB43_FG00330</name>
</gene>
<keyword evidence="1" id="KW-1133">Transmembrane helix</keyword>
<name>A0A0C1ENV4_9BACT</name>
<reference evidence="2 3" key="1">
    <citation type="journal article" date="2014" name="Mol. Biol. Evol.">
        <title>Massive expansion of Ubiquitination-related gene families within the Chlamydiae.</title>
        <authorList>
            <person name="Domman D."/>
            <person name="Collingro A."/>
            <person name="Lagkouvardos I."/>
            <person name="Gehre L."/>
            <person name="Weinmaier T."/>
            <person name="Rattei T."/>
            <person name="Subtil A."/>
            <person name="Horn M."/>
        </authorList>
    </citation>
    <scope>NUCLEOTIDE SEQUENCE [LARGE SCALE GENOMIC DNA]</scope>
    <source>
        <strain evidence="2 3">OEW1</strain>
    </source>
</reference>
<dbReference type="Proteomes" id="UP000031307">
    <property type="component" value="Unassembled WGS sequence"/>
</dbReference>
<protein>
    <recommendedName>
        <fullName evidence="4">PsbP C-terminal domain-containing protein</fullName>
    </recommendedName>
</protein>
<evidence type="ECO:0008006" key="4">
    <source>
        <dbReference type="Google" id="ProtNLM"/>
    </source>
</evidence>
<accession>A0A0C1ENV4</accession>
<dbReference type="AlphaFoldDB" id="A0A0C1ENV4"/>
<dbReference type="EMBL" id="JSAM01000051">
    <property type="protein sequence ID" value="KIA77974.1"/>
    <property type="molecule type" value="Genomic_DNA"/>
</dbReference>
<dbReference type="PATRIC" id="fig|83552.4.peg.869"/>
<evidence type="ECO:0000256" key="1">
    <source>
        <dbReference type="SAM" id="Phobius"/>
    </source>
</evidence>
<proteinExistence type="predicted"/>
<feature type="transmembrane region" description="Helical" evidence="1">
    <location>
        <begin position="26"/>
        <end position="43"/>
    </location>
</feature>
<sequence length="225" mass="25804">MYLYKNLTKCKCYPIGQLKEIQMSRMIFLLVILAAVAMTYLFVDYAKDSYKILPVTKEVSAAGPKTPWLNFRSPSGKFEVKFPKQPQHATEKLVDPKTKEVREYDMYVAENEIGDVYMISLITFNEVDTPDEQASLLTSVMNNMVNASTKNVLKTMENGFFQDRQSLDFTIQNGEAEIQAKAFIVDKILYVLTCVSKKLSNAPTEFDYFVHSFQLLNEKKPLDNK</sequence>
<organism evidence="2 3">
    <name type="scientific">Parachlamydia acanthamoebae</name>
    <dbReference type="NCBI Taxonomy" id="83552"/>
    <lineage>
        <taxon>Bacteria</taxon>
        <taxon>Pseudomonadati</taxon>
        <taxon>Chlamydiota</taxon>
        <taxon>Chlamydiia</taxon>
        <taxon>Parachlamydiales</taxon>
        <taxon>Parachlamydiaceae</taxon>
        <taxon>Parachlamydia</taxon>
    </lineage>
</organism>